<dbReference type="RefSeq" id="WP_111476933.1">
    <property type="nucleotide sequence ID" value="NZ_QHKM01000001.1"/>
</dbReference>
<evidence type="ECO:0000256" key="2">
    <source>
        <dbReference type="ARBA" id="ARBA00022475"/>
    </source>
</evidence>
<name>A0A328BUA6_9BACT</name>
<comment type="PTM">
    <text evidence="9">The conversion to 3-oxoalanine (also known as C-formylglycine, FGly), of a serine or cysteine residue in prokaryotes and of a cysteine residue in eukaryotes, is critical for catalytic activity.</text>
</comment>
<dbReference type="CDD" id="cd16015">
    <property type="entry name" value="LTA_synthase"/>
    <property type="match status" value="1"/>
</dbReference>
<protein>
    <submittedName>
        <fullName evidence="12">Sulfatase</fullName>
    </submittedName>
</protein>
<feature type="active site" evidence="6">
    <location>
        <position position="317"/>
    </location>
</feature>
<dbReference type="Gene3D" id="3.40.720.10">
    <property type="entry name" value="Alkaline Phosphatase, subunit A"/>
    <property type="match status" value="1"/>
</dbReference>
<feature type="transmembrane region" description="Helical" evidence="10">
    <location>
        <begin position="174"/>
        <end position="192"/>
    </location>
</feature>
<feature type="transmembrane region" description="Helical" evidence="10">
    <location>
        <begin position="57"/>
        <end position="76"/>
    </location>
</feature>
<keyword evidence="5 10" id="KW-0472">Membrane</keyword>
<comment type="caution">
    <text evidence="12">The sequence shown here is derived from an EMBL/GenBank/DDBJ whole genome shotgun (WGS) entry which is preliminary data.</text>
</comment>
<organism evidence="12 13">
    <name type="scientific">Hymenobacter edaphi</name>
    <dbReference type="NCBI Taxonomy" id="2211146"/>
    <lineage>
        <taxon>Bacteria</taxon>
        <taxon>Pseudomonadati</taxon>
        <taxon>Bacteroidota</taxon>
        <taxon>Cytophagia</taxon>
        <taxon>Cytophagales</taxon>
        <taxon>Hymenobacteraceae</taxon>
        <taxon>Hymenobacter</taxon>
    </lineage>
</organism>
<keyword evidence="4 10" id="KW-1133">Transmembrane helix</keyword>
<dbReference type="SUPFAM" id="SSF53649">
    <property type="entry name" value="Alkaline phosphatase-like"/>
    <property type="match status" value="1"/>
</dbReference>
<sequence length="622" mass="68837">MRNRFHYQPRYFLFWLLLFALGRAVFLLYHYAQHTATLDAGTVARTFLYGLRLDGSAAAYLSLPAFLLLALGGLLPRWRGARALGAYTALAGVVVGLLTTVDLELYKAWGFRLDSTPLQYLDTPGEMAASAGSAPWLPLTLIFGALLAAGYGLYRRLLAPLPPAPAWFPRWRAVLVGLLYIALLVVPLRGGVQQIPVNQSDVYFSTQFPFANHAAINVPWNVVQSLQLGEVKPSTTVYLPDSTARRVVAELYRPAPDSAPVRLLRARRPNVLFIILESFTAKLVGHLGGEAGVTPTLDSLARTGVSFRNLYASGDRSQKGIVALLSGYPNQPTTSIIKYPRKTEGLPSLARTLGRQGYRSAFYYGGELAFANMKSYLLAGGYQRLVERQDFHQRDQNSKWGAHDHVLLARLLRDLRQPQPAPFFVTAFTLSSHEPFEVPMRPRFPGTDLDNQFRSSVAYTDHALGQFLRTARQEAWWSNTLVVIVADHGHPLPGWSAIQSPEKFRIPLLLTGGALRPDLAGRQVTTFGSQTDVAATLLPQLGLPARDYAWSRNLLAPDPAAAPGGFAFYCFTDGFGLMTPDGELTMDNVAHQLMYRAPAVKDRQLLQGQAYQQESFADFMRR</sequence>
<evidence type="ECO:0000259" key="11">
    <source>
        <dbReference type="Pfam" id="PF00884"/>
    </source>
</evidence>
<dbReference type="GO" id="GO:0046872">
    <property type="term" value="F:metal ion binding"/>
    <property type="evidence" value="ECO:0007669"/>
    <property type="project" value="UniProtKB-KW"/>
</dbReference>
<dbReference type="Pfam" id="PF00884">
    <property type="entry name" value="Sulfatase"/>
    <property type="match status" value="1"/>
</dbReference>
<feature type="transmembrane region" description="Helical" evidence="10">
    <location>
        <begin position="136"/>
        <end position="154"/>
    </location>
</feature>
<keyword evidence="7" id="KW-0479">Metal-binding</keyword>
<dbReference type="GO" id="GO:0005886">
    <property type="term" value="C:plasma membrane"/>
    <property type="evidence" value="ECO:0007669"/>
    <property type="project" value="UniProtKB-SubCell"/>
</dbReference>
<feature type="modified residue" description="3-oxoalanine (Ser)" evidence="9">
    <location>
        <position position="317"/>
    </location>
</feature>
<dbReference type="AlphaFoldDB" id="A0A328BUA6"/>
<feature type="transmembrane region" description="Helical" evidence="10">
    <location>
        <begin position="83"/>
        <end position="101"/>
    </location>
</feature>
<evidence type="ECO:0000313" key="12">
    <source>
        <dbReference type="EMBL" id="RAK70199.1"/>
    </source>
</evidence>
<dbReference type="PANTHER" id="PTHR47371">
    <property type="entry name" value="LIPOTEICHOIC ACID SYNTHASE"/>
    <property type="match status" value="1"/>
</dbReference>
<dbReference type="PIRSF" id="PIRSF005091">
    <property type="entry name" value="Mmb_sulf_HI1246"/>
    <property type="match status" value="1"/>
</dbReference>
<keyword evidence="13" id="KW-1185">Reference proteome</keyword>
<feature type="binding site" evidence="8">
    <location>
        <position position="487"/>
    </location>
    <ligand>
        <name>Mn(2+)</name>
        <dbReference type="ChEBI" id="CHEBI:29035"/>
    </ligand>
</feature>
<reference evidence="13" key="1">
    <citation type="submission" date="2018-05" db="EMBL/GenBank/DDBJ databases">
        <authorList>
            <person name="Nie L."/>
        </authorList>
    </citation>
    <scope>NUCLEOTIDE SEQUENCE [LARGE SCALE GENOMIC DNA]</scope>
    <source>
        <strain evidence="13">NL</strain>
    </source>
</reference>
<dbReference type="EMBL" id="QHKM01000001">
    <property type="protein sequence ID" value="RAK70199.1"/>
    <property type="molecule type" value="Genomic_DNA"/>
</dbReference>
<dbReference type="PANTHER" id="PTHR47371:SF3">
    <property type="entry name" value="PHOSPHOGLYCEROL TRANSFERASE I"/>
    <property type="match status" value="1"/>
</dbReference>
<dbReference type="InterPro" id="IPR017850">
    <property type="entry name" value="Alkaline_phosphatase_core_sf"/>
</dbReference>
<comment type="subcellular location">
    <subcellularLocation>
        <location evidence="1">Cell membrane</location>
        <topology evidence="1">Multi-pass membrane protein</topology>
    </subcellularLocation>
</comment>
<evidence type="ECO:0000256" key="6">
    <source>
        <dbReference type="PIRSR" id="PIRSR005091-1"/>
    </source>
</evidence>
<proteinExistence type="predicted"/>
<feature type="transmembrane region" description="Helical" evidence="10">
    <location>
        <begin position="12"/>
        <end position="32"/>
    </location>
</feature>
<accession>A0A328BUA6</accession>
<feature type="binding site" evidence="8">
    <location>
        <position position="488"/>
    </location>
    <ligand>
        <name>Mn(2+)</name>
        <dbReference type="ChEBI" id="CHEBI:29035"/>
    </ligand>
</feature>
<feature type="binding site" evidence="7">
    <location>
        <position position="433"/>
    </location>
    <ligand>
        <name>substrate</name>
    </ligand>
</feature>
<keyword evidence="3 10" id="KW-0812">Transmembrane</keyword>
<evidence type="ECO:0000256" key="3">
    <source>
        <dbReference type="ARBA" id="ARBA00022692"/>
    </source>
</evidence>
<feature type="domain" description="Sulfatase N-terminal" evidence="11">
    <location>
        <begin position="269"/>
        <end position="542"/>
    </location>
</feature>
<evidence type="ECO:0000256" key="8">
    <source>
        <dbReference type="PIRSR" id="PIRSR005091-3"/>
    </source>
</evidence>
<dbReference type="InterPro" id="IPR050448">
    <property type="entry name" value="OpgB/LTA_synthase_biosynth"/>
</dbReference>
<gene>
    <name evidence="12" type="ORF">DLM85_04960</name>
</gene>
<evidence type="ECO:0000256" key="4">
    <source>
        <dbReference type="ARBA" id="ARBA00022989"/>
    </source>
</evidence>
<keyword evidence="2" id="KW-1003">Cell membrane</keyword>
<dbReference type="Proteomes" id="UP000248553">
    <property type="component" value="Unassembled WGS sequence"/>
</dbReference>
<evidence type="ECO:0000256" key="9">
    <source>
        <dbReference type="PIRSR" id="PIRSR600917-52"/>
    </source>
</evidence>
<feature type="binding site" evidence="8">
    <location>
        <position position="277"/>
    </location>
    <ligand>
        <name>Mn(2+)</name>
        <dbReference type="ChEBI" id="CHEBI:29035"/>
    </ligand>
</feature>
<evidence type="ECO:0000256" key="1">
    <source>
        <dbReference type="ARBA" id="ARBA00004651"/>
    </source>
</evidence>
<dbReference type="OrthoDB" id="9777768at2"/>
<keyword evidence="7" id="KW-0464">Manganese</keyword>
<evidence type="ECO:0000256" key="7">
    <source>
        <dbReference type="PIRSR" id="PIRSR005091-2"/>
    </source>
</evidence>
<evidence type="ECO:0000256" key="5">
    <source>
        <dbReference type="ARBA" id="ARBA00023136"/>
    </source>
</evidence>
<evidence type="ECO:0000256" key="10">
    <source>
        <dbReference type="SAM" id="Phobius"/>
    </source>
</evidence>
<evidence type="ECO:0000313" key="13">
    <source>
        <dbReference type="Proteomes" id="UP000248553"/>
    </source>
</evidence>
<dbReference type="InterPro" id="IPR000917">
    <property type="entry name" value="Sulfatase_N"/>
</dbReference>
<dbReference type="InterPro" id="IPR012160">
    <property type="entry name" value="LtaS-like"/>
</dbReference>